<organism evidence="4 5">
    <name type="scientific">Meloidogyne javanica</name>
    <name type="common">Root-knot nematode worm</name>
    <dbReference type="NCBI Taxonomy" id="6303"/>
    <lineage>
        <taxon>Eukaryota</taxon>
        <taxon>Metazoa</taxon>
        <taxon>Ecdysozoa</taxon>
        <taxon>Nematoda</taxon>
        <taxon>Chromadorea</taxon>
        <taxon>Rhabditida</taxon>
        <taxon>Tylenchina</taxon>
        <taxon>Tylenchomorpha</taxon>
        <taxon>Tylenchoidea</taxon>
        <taxon>Meloidogynidae</taxon>
        <taxon>Meloidogyninae</taxon>
        <taxon>Meloidogyne</taxon>
        <taxon>Meloidogyne incognita group</taxon>
    </lineage>
</organism>
<dbReference type="InterPro" id="IPR005343">
    <property type="entry name" value="Noc2"/>
</dbReference>
<keyword evidence="3" id="KW-0539">Nucleus</keyword>
<evidence type="ECO:0000256" key="2">
    <source>
        <dbReference type="ARBA" id="ARBA00005907"/>
    </source>
</evidence>
<comment type="similarity">
    <text evidence="2">Belongs to the NOC2 family.</text>
</comment>
<evidence type="ECO:0000256" key="1">
    <source>
        <dbReference type="ARBA" id="ARBA00004123"/>
    </source>
</evidence>
<dbReference type="GO" id="GO:0005730">
    <property type="term" value="C:nucleolus"/>
    <property type="evidence" value="ECO:0007669"/>
    <property type="project" value="TreeGrafter"/>
</dbReference>
<dbReference type="WBParaSite" id="scaffold5315_cov206.g9397">
    <property type="protein sequence ID" value="scaffold5315_cov206.g9397"/>
    <property type="gene ID" value="scaffold5315_cov206.g9397"/>
</dbReference>
<dbReference type="Proteomes" id="UP000887561">
    <property type="component" value="Unplaced"/>
</dbReference>
<dbReference type="PANTHER" id="PTHR12687">
    <property type="entry name" value="NUCLEOLAR COMPLEX 2 AND RAD4-RELATED"/>
    <property type="match status" value="1"/>
</dbReference>
<accession>A0A915MSK6</accession>
<evidence type="ECO:0000313" key="4">
    <source>
        <dbReference type="Proteomes" id="UP000887561"/>
    </source>
</evidence>
<dbReference type="GO" id="GO:0003714">
    <property type="term" value="F:transcription corepressor activity"/>
    <property type="evidence" value="ECO:0007669"/>
    <property type="project" value="TreeGrafter"/>
</dbReference>
<evidence type="ECO:0000256" key="3">
    <source>
        <dbReference type="ARBA" id="ARBA00023242"/>
    </source>
</evidence>
<dbReference type="GO" id="GO:0030690">
    <property type="term" value="C:Noc1p-Noc2p complex"/>
    <property type="evidence" value="ECO:0007669"/>
    <property type="project" value="TreeGrafter"/>
</dbReference>
<dbReference type="GO" id="GO:0030691">
    <property type="term" value="C:Noc2p-Noc3p complex"/>
    <property type="evidence" value="ECO:0007669"/>
    <property type="project" value="TreeGrafter"/>
</dbReference>
<dbReference type="GO" id="GO:0005654">
    <property type="term" value="C:nucleoplasm"/>
    <property type="evidence" value="ECO:0007669"/>
    <property type="project" value="TreeGrafter"/>
</dbReference>
<dbReference type="GO" id="GO:0000122">
    <property type="term" value="P:negative regulation of transcription by RNA polymerase II"/>
    <property type="evidence" value="ECO:0007669"/>
    <property type="project" value="TreeGrafter"/>
</dbReference>
<comment type="subcellular location">
    <subcellularLocation>
        <location evidence="1">Nucleus</location>
    </subcellularLocation>
</comment>
<dbReference type="Pfam" id="PF03715">
    <property type="entry name" value="Noc2"/>
    <property type="match status" value="1"/>
</dbReference>
<name>A0A915MSK6_MELJA</name>
<reference evidence="5" key="1">
    <citation type="submission" date="2022-11" db="UniProtKB">
        <authorList>
            <consortium name="WormBaseParasite"/>
        </authorList>
    </citation>
    <scope>IDENTIFICATION</scope>
</reference>
<keyword evidence="4" id="KW-1185">Reference proteome</keyword>
<dbReference type="AlphaFoldDB" id="A0A915MSK6"/>
<dbReference type="GO" id="GO:0042393">
    <property type="term" value="F:histone binding"/>
    <property type="evidence" value="ECO:0007669"/>
    <property type="project" value="TreeGrafter"/>
</dbReference>
<dbReference type="PANTHER" id="PTHR12687:SF4">
    <property type="entry name" value="NUCLEOLAR COMPLEX PROTEIN 2 HOMOLOG"/>
    <property type="match status" value="1"/>
</dbReference>
<sequence>TTRINFVISEQISESGDGQSSVSLKPDPETGRLIVSDELVDFLESVLNDPESVGKATFRYAVETSVKAFISCIARVGGGYSKLTKEEKLDYVVYDEQIFDRVLRLCFQTMGRSLYRLLNPVKKSIKDDQKNKYKKCSHFKNWQRHKSLAKCYLEAVHICLVRIWSQQQIEEARCIAFVSCYVAFIANCKLINEETLPFINFMKASFIEFTLMYPKLAYQYAFVYIRQFAIHIRNAMIAKRKDLIQRVYNWQFLKGLLLWTSLICEGTQRFISITTEEKPSSTNSFDEDCRNNWFKELTHPLVEIVLILGRMSLTQTEIHKLLRKIL</sequence>
<protein>
    <submittedName>
        <fullName evidence="5">Uncharacterized protein</fullName>
    </submittedName>
</protein>
<dbReference type="GO" id="GO:0042273">
    <property type="term" value="P:ribosomal large subunit biogenesis"/>
    <property type="evidence" value="ECO:0007669"/>
    <property type="project" value="TreeGrafter"/>
</dbReference>
<proteinExistence type="inferred from homology"/>
<evidence type="ECO:0000313" key="5">
    <source>
        <dbReference type="WBParaSite" id="scaffold5315_cov206.g9397"/>
    </source>
</evidence>